<dbReference type="AlphaFoldDB" id="A0A246DVX7"/>
<dbReference type="InterPro" id="IPR029787">
    <property type="entry name" value="Nucleotide_cyclase"/>
</dbReference>
<name>A0A246DVX7_9HYPH</name>
<dbReference type="PANTHER" id="PTHR43081">
    <property type="entry name" value="ADENYLATE CYCLASE, TERMINAL-DIFFERENTIATION SPECIFIC-RELATED"/>
    <property type="match status" value="1"/>
</dbReference>
<dbReference type="InterPro" id="IPR001054">
    <property type="entry name" value="A/G_cyclase"/>
</dbReference>
<dbReference type="SUPFAM" id="SSF55073">
    <property type="entry name" value="Nucleotide cyclase"/>
    <property type="match status" value="1"/>
</dbReference>
<dbReference type="Gene3D" id="3.30.70.1230">
    <property type="entry name" value="Nucleotide cyclase"/>
    <property type="match status" value="1"/>
</dbReference>
<dbReference type="PROSITE" id="PS50125">
    <property type="entry name" value="GUANYLATE_CYCLASE_2"/>
    <property type="match status" value="1"/>
</dbReference>
<dbReference type="GO" id="GO:0006171">
    <property type="term" value="P:cAMP biosynthetic process"/>
    <property type="evidence" value="ECO:0007669"/>
    <property type="project" value="TreeGrafter"/>
</dbReference>
<reference evidence="3 4" key="1">
    <citation type="submission" date="2017-03" db="EMBL/GenBank/DDBJ databases">
        <title>Genome of strain Rhizobium sp. CNPSo 668.</title>
        <authorList>
            <person name="Ribeiro R."/>
        </authorList>
    </citation>
    <scope>NUCLEOTIDE SEQUENCE [LARGE SCALE GENOMIC DNA]</scope>
    <source>
        <strain evidence="3 4">CNPSo 668</strain>
    </source>
</reference>
<organism evidence="3 4">
    <name type="scientific">Rhizobium esperanzae</name>
    <dbReference type="NCBI Taxonomy" id="1967781"/>
    <lineage>
        <taxon>Bacteria</taxon>
        <taxon>Pseudomonadati</taxon>
        <taxon>Pseudomonadota</taxon>
        <taxon>Alphaproteobacteria</taxon>
        <taxon>Hyphomicrobiales</taxon>
        <taxon>Rhizobiaceae</taxon>
        <taxon>Rhizobium/Agrobacterium group</taxon>
        <taxon>Rhizobium</taxon>
    </lineage>
</organism>
<proteinExistence type="predicted"/>
<feature type="transmembrane region" description="Helical" evidence="1">
    <location>
        <begin position="365"/>
        <end position="386"/>
    </location>
</feature>
<dbReference type="EMBL" id="MXPU01000007">
    <property type="protein sequence ID" value="OWO94496.1"/>
    <property type="molecule type" value="Genomic_DNA"/>
</dbReference>
<dbReference type="PANTHER" id="PTHR43081:SF20">
    <property type="entry name" value="TWO-COMPONENT RESPONSE REGULATOR"/>
    <property type="match status" value="1"/>
</dbReference>
<dbReference type="SMART" id="SM01080">
    <property type="entry name" value="CHASE2"/>
    <property type="match status" value="1"/>
</dbReference>
<feature type="transmembrane region" description="Helical" evidence="1">
    <location>
        <begin position="313"/>
        <end position="332"/>
    </location>
</feature>
<evidence type="ECO:0000259" key="2">
    <source>
        <dbReference type="PROSITE" id="PS50125"/>
    </source>
</evidence>
<dbReference type="Pfam" id="PF00211">
    <property type="entry name" value="Guanylate_cyc"/>
    <property type="match status" value="1"/>
</dbReference>
<feature type="domain" description="Guanylate cyclase" evidence="2">
    <location>
        <begin position="429"/>
        <end position="561"/>
    </location>
</feature>
<protein>
    <submittedName>
        <fullName evidence="3">Adenylate/guanylate cyclase domain-containing protein</fullName>
    </submittedName>
</protein>
<gene>
    <name evidence="3" type="ORF">B5E41_12075</name>
</gene>
<dbReference type="Pfam" id="PF05226">
    <property type="entry name" value="CHASE2"/>
    <property type="match status" value="1"/>
</dbReference>
<dbReference type="InterPro" id="IPR007890">
    <property type="entry name" value="CHASE2"/>
</dbReference>
<dbReference type="InterPro" id="IPR050697">
    <property type="entry name" value="Adenylyl/Guanylyl_Cyclase_3/4"/>
</dbReference>
<evidence type="ECO:0000256" key="1">
    <source>
        <dbReference type="SAM" id="Phobius"/>
    </source>
</evidence>
<accession>A0A246DVX7</accession>
<keyword evidence="1" id="KW-1133">Transmembrane helix</keyword>
<comment type="caution">
    <text evidence="3">The sequence shown here is derived from an EMBL/GenBank/DDBJ whole genome shotgun (WGS) entry which is preliminary data.</text>
</comment>
<evidence type="ECO:0000313" key="4">
    <source>
        <dbReference type="Proteomes" id="UP000197269"/>
    </source>
</evidence>
<sequence length="618" mass="64563">MNHRQLTVVALLLAGLWGAALGYLNLNGGIGLLDRMEASLADIRSIVVGAKAPPPVVSIVAIDDRTAAAHGYPLDRATLARLINAINALKPKALALDILLVDPGPEEGDAAVTAALGAGPSVIAAAATFAQSRQRVTDLADDPLAAIPEADQLLLPLPRFADAAAVGVVNVATDQTGTPRFIPLISRAADRLDPAFPLRAASVALGVDPSIERDAIMLGALRIPTDIGQRLPVTFYGRRGSIATSSAADALDGKLAADAITGRIVVIGSTVTGGGDVFPTPFDPVMPGVEVMSTAITHLVTGDGLVRDHRIRLIDAAIAVGLAIMLVSLTAWRRSAAGYAIIVLALVVWAMLNLAAFAHGYWLSAALPIAAALPPALIFGAAELWLDRGRARHFAEQSALLQRIEAPGLGEWLARHPNFLATPVRQNAAVVFIDLSGFTGLSETLGPVKVSEMLSGFFEIIDEETRAHGGAITSFMGDGAMILFGLPEPTNDDAARAIACAVRLCERTRAWLRTQGSFAGKKIGFKVGAHCGPIVASRLGTGDRQQITAAGDTVNVGSRLMEVAARHGVELALSAEIVGAAGPDSVLLKSGRIEGPLETELRGRASHIDAWLWRSRTL</sequence>
<dbReference type="RefSeq" id="WP_088393870.1">
    <property type="nucleotide sequence ID" value="NZ_MXPU01000007.1"/>
</dbReference>
<evidence type="ECO:0000313" key="3">
    <source>
        <dbReference type="EMBL" id="OWO94496.1"/>
    </source>
</evidence>
<feature type="transmembrane region" description="Helical" evidence="1">
    <location>
        <begin position="339"/>
        <end position="359"/>
    </location>
</feature>
<dbReference type="GO" id="GO:0004016">
    <property type="term" value="F:adenylate cyclase activity"/>
    <property type="evidence" value="ECO:0007669"/>
    <property type="project" value="UniProtKB-ARBA"/>
</dbReference>
<dbReference type="CDD" id="cd07302">
    <property type="entry name" value="CHD"/>
    <property type="match status" value="1"/>
</dbReference>
<dbReference type="GO" id="GO:0035556">
    <property type="term" value="P:intracellular signal transduction"/>
    <property type="evidence" value="ECO:0007669"/>
    <property type="project" value="InterPro"/>
</dbReference>
<keyword evidence="1" id="KW-0812">Transmembrane</keyword>
<dbReference type="Proteomes" id="UP000197269">
    <property type="component" value="Unassembled WGS sequence"/>
</dbReference>
<dbReference type="SMART" id="SM00044">
    <property type="entry name" value="CYCc"/>
    <property type="match status" value="1"/>
</dbReference>
<keyword evidence="1" id="KW-0472">Membrane</keyword>